<evidence type="ECO:0000256" key="6">
    <source>
        <dbReference type="ARBA" id="ARBA00023242"/>
    </source>
</evidence>
<gene>
    <name evidence="11" type="ORF">PDE001_LOCUS1491</name>
</gene>
<dbReference type="InterPro" id="IPR050800">
    <property type="entry name" value="ARTD/PARP"/>
</dbReference>
<dbReference type="PROSITE" id="PS51059">
    <property type="entry name" value="PARP_CATALYTIC"/>
    <property type="match status" value="1"/>
</dbReference>
<protein>
    <recommendedName>
        <fullName evidence="8">Poly [ADP-ribose] polymerase</fullName>
        <shortName evidence="8">PARP</shortName>
        <ecNumber evidence="8">2.4.2.-</ecNumber>
    </recommendedName>
</protein>
<dbReference type="SUPFAM" id="SSF47587">
    <property type="entry name" value="Domain of poly(ADP-ribose) polymerase"/>
    <property type="match status" value="1"/>
</dbReference>
<reference evidence="11" key="1">
    <citation type="submission" date="2022-12" db="EMBL/GenBank/DDBJ databases">
        <authorList>
            <person name="Webb A."/>
        </authorList>
    </citation>
    <scope>NUCLEOTIDE SEQUENCE</scope>
    <source>
        <strain evidence="11">Pd1</strain>
    </source>
</reference>
<dbReference type="Gene3D" id="1.20.142.10">
    <property type="entry name" value="Poly(ADP-ribose) polymerase, regulatory domain"/>
    <property type="match status" value="2"/>
</dbReference>
<keyword evidence="2 8" id="KW-0328">Glycosyltransferase</keyword>
<dbReference type="Pfam" id="PF02877">
    <property type="entry name" value="PARP_reg"/>
    <property type="match status" value="1"/>
</dbReference>
<dbReference type="Pfam" id="PF00644">
    <property type="entry name" value="PARP"/>
    <property type="match status" value="1"/>
</dbReference>
<evidence type="ECO:0000256" key="3">
    <source>
        <dbReference type="ARBA" id="ARBA00022679"/>
    </source>
</evidence>
<dbReference type="GO" id="GO:1990404">
    <property type="term" value="F:NAD+-protein mono-ADP-ribosyltransferase activity"/>
    <property type="evidence" value="ECO:0007669"/>
    <property type="project" value="TreeGrafter"/>
</dbReference>
<accession>A0AAV0T7D7</accession>
<sequence>MTDLKLKLELLEVLSNLEISQMLQKEEAKKSTGSAVHPLDTHYNMLNTNMKPLNKRGKEFKIIEKFINKTNGGSKLSINTILKIARPEEETHKGVLGSIDNHKLLWHGSRLSNFVGILSQGLRIAPPEAPSNGYLFGKGLYFADALAKSADYCCATSRNPTAVLLLADVALGTPYQVPTREFLDYKMVKDQHGCDSTHGLGRMAPAENEFETLPDGVVVPAGTLKPVDGHQHLLYNEFIVYRREQVQLRYLDANGIAWSFMLNYTNISSGTYGYVVLRHWIKWKSVFILTIESTNNNFYMVQLIQNGADYMVFCKWGRVGKEPAASSGALQHVARKGAGLLHEQSSIEEVQEEEKNEAMSETETKEEVASSLAETVQDVLKLICDADMVAREVASMHLDLKRLPLDKLSKAQIRQGYAILQQLSAAVKEIDELGKIAANLQDTALEKQVETCQSTRVKGSAHSHVAQLRRLNNSLKTLSSDFYTLIPHDFGRDLPTSLDSLDKIKLKIDLLEVLTNLETSQELEAEKKKERRRRSMPS</sequence>
<dbReference type="AlphaFoldDB" id="A0AAV0T7D7"/>
<evidence type="ECO:0000313" key="12">
    <source>
        <dbReference type="Proteomes" id="UP001162029"/>
    </source>
</evidence>
<feature type="domain" description="PARP alpha-helical" evidence="10">
    <location>
        <begin position="369"/>
        <end position="525"/>
    </location>
</feature>
<comment type="subcellular location">
    <subcellularLocation>
        <location evidence="1">Nucleus</location>
    </subcellularLocation>
</comment>
<feature type="domain" description="PARP catalytic" evidence="9">
    <location>
        <begin position="37"/>
        <end position="269"/>
    </location>
</feature>
<dbReference type="CDD" id="cd01437">
    <property type="entry name" value="parp_like"/>
    <property type="match status" value="1"/>
</dbReference>
<dbReference type="InterPro" id="IPR008893">
    <property type="entry name" value="WGR_domain"/>
</dbReference>
<evidence type="ECO:0000256" key="2">
    <source>
        <dbReference type="ARBA" id="ARBA00022676"/>
    </source>
</evidence>
<evidence type="ECO:0000259" key="10">
    <source>
        <dbReference type="PROSITE" id="PS51060"/>
    </source>
</evidence>
<evidence type="ECO:0000256" key="7">
    <source>
        <dbReference type="ARBA" id="ARBA00033987"/>
    </source>
</evidence>
<dbReference type="PANTHER" id="PTHR10459:SF60">
    <property type="entry name" value="POLY [ADP-RIBOSE] POLYMERASE 2"/>
    <property type="match status" value="1"/>
</dbReference>
<organism evidence="11 12">
    <name type="scientific">Peronospora destructor</name>
    <dbReference type="NCBI Taxonomy" id="86335"/>
    <lineage>
        <taxon>Eukaryota</taxon>
        <taxon>Sar</taxon>
        <taxon>Stramenopiles</taxon>
        <taxon>Oomycota</taxon>
        <taxon>Peronosporomycetes</taxon>
        <taxon>Peronosporales</taxon>
        <taxon>Peronosporaceae</taxon>
        <taxon>Peronospora</taxon>
    </lineage>
</organism>
<evidence type="ECO:0000313" key="11">
    <source>
        <dbReference type="EMBL" id="CAI5716372.1"/>
    </source>
</evidence>
<dbReference type="GO" id="GO:0003950">
    <property type="term" value="F:NAD+ poly-ADP-ribosyltransferase activity"/>
    <property type="evidence" value="ECO:0007669"/>
    <property type="project" value="UniProtKB-UniRule"/>
</dbReference>
<evidence type="ECO:0000256" key="5">
    <source>
        <dbReference type="ARBA" id="ARBA00023027"/>
    </source>
</evidence>
<dbReference type="GO" id="GO:0005730">
    <property type="term" value="C:nucleolus"/>
    <property type="evidence" value="ECO:0007669"/>
    <property type="project" value="TreeGrafter"/>
</dbReference>
<dbReference type="Pfam" id="PF05406">
    <property type="entry name" value="WGR"/>
    <property type="match status" value="1"/>
</dbReference>
<dbReference type="InterPro" id="IPR012317">
    <property type="entry name" value="Poly(ADP-ribose)pol_cat_dom"/>
</dbReference>
<dbReference type="GO" id="GO:0006302">
    <property type="term" value="P:double-strand break repair"/>
    <property type="evidence" value="ECO:0007669"/>
    <property type="project" value="TreeGrafter"/>
</dbReference>
<evidence type="ECO:0000256" key="8">
    <source>
        <dbReference type="RuleBase" id="RU362114"/>
    </source>
</evidence>
<keyword evidence="12" id="KW-1185">Reference proteome</keyword>
<evidence type="ECO:0000256" key="4">
    <source>
        <dbReference type="ARBA" id="ARBA00022695"/>
    </source>
</evidence>
<dbReference type="EC" id="2.4.2.-" evidence="8"/>
<comment type="catalytic activity">
    <reaction evidence="7">
        <text>NAD(+) + (ADP-D-ribosyl)n-acceptor = nicotinamide + (ADP-D-ribosyl)n+1-acceptor + H(+).</text>
        <dbReference type="EC" id="2.4.2.30"/>
    </reaction>
</comment>
<dbReference type="SUPFAM" id="SSF56399">
    <property type="entry name" value="ADP-ribosylation"/>
    <property type="match status" value="1"/>
</dbReference>
<keyword evidence="5 8" id="KW-0520">NAD</keyword>
<evidence type="ECO:0000259" key="9">
    <source>
        <dbReference type="PROSITE" id="PS51059"/>
    </source>
</evidence>
<keyword evidence="6" id="KW-0539">Nucleus</keyword>
<proteinExistence type="predicted"/>
<dbReference type="GO" id="GO:0070212">
    <property type="term" value="P:protein poly-ADP-ribosylation"/>
    <property type="evidence" value="ECO:0007669"/>
    <property type="project" value="TreeGrafter"/>
</dbReference>
<dbReference type="InterPro" id="IPR036930">
    <property type="entry name" value="WGR_dom_sf"/>
</dbReference>
<dbReference type="SUPFAM" id="SSF142921">
    <property type="entry name" value="WGR domain-like"/>
    <property type="match status" value="1"/>
</dbReference>
<dbReference type="GO" id="GO:0016779">
    <property type="term" value="F:nucleotidyltransferase activity"/>
    <property type="evidence" value="ECO:0007669"/>
    <property type="project" value="UniProtKB-KW"/>
</dbReference>
<dbReference type="PROSITE" id="PS51060">
    <property type="entry name" value="PARP_ALPHA_HD"/>
    <property type="match status" value="1"/>
</dbReference>
<evidence type="ECO:0000256" key="1">
    <source>
        <dbReference type="ARBA" id="ARBA00004123"/>
    </source>
</evidence>
<keyword evidence="4" id="KW-0548">Nucleotidyltransferase</keyword>
<name>A0AAV0T7D7_9STRA</name>
<comment type="caution">
    <text evidence="11">The sequence shown here is derived from an EMBL/GenBank/DDBJ whole genome shotgun (WGS) entry which is preliminary data.</text>
</comment>
<dbReference type="Gene3D" id="3.90.228.10">
    <property type="match status" value="1"/>
</dbReference>
<dbReference type="InterPro" id="IPR004102">
    <property type="entry name" value="Poly(ADP-ribose)pol_reg_dom"/>
</dbReference>
<keyword evidence="3 8" id="KW-0808">Transferase</keyword>
<dbReference type="EMBL" id="CANTFM010000248">
    <property type="protein sequence ID" value="CAI5716372.1"/>
    <property type="molecule type" value="Genomic_DNA"/>
</dbReference>
<dbReference type="Proteomes" id="UP001162029">
    <property type="component" value="Unassembled WGS sequence"/>
</dbReference>
<dbReference type="InterPro" id="IPR036616">
    <property type="entry name" value="Poly(ADP-ribose)pol_reg_dom_sf"/>
</dbReference>
<dbReference type="PANTHER" id="PTHR10459">
    <property type="entry name" value="DNA LIGASE"/>
    <property type="match status" value="1"/>
</dbReference>